<evidence type="ECO:0000256" key="5">
    <source>
        <dbReference type="ARBA" id="ARBA00022692"/>
    </source>
</evidence>
<evidence type="ECO:0000256" key="10">
    <source>
        <dbReference type="ARBA" id="ARBA00023237"/>
    </source>
</evidence>
<evidence type="ECO:0000256" key="8">
    <source>
        <dbReference type="ARBA" id="ARBA00023136"/>
    </source>
</evidence>
<dbReference type="InterPro" id="IPR011276">
    <property type="entry name" value="TonB_haem/Hb_rcpt"/>
</dbReference>
<feature type="domain" description="TonB-dependent receptor-like beta-barrel" evidence="15">
    <location>
        <begin position="277"/>
        <end position="693"/>
    </location>
</feature>
<dbReference type="Gene3D" id="2.170.130.10">
    <property type="entry name" value="TonB-dependent receptor, plug domain"/>
    <property type="match status" value="1"/>
</dbReference>
<dbReference type="PROSITE" id="PS52016">
    <property type="entry name" value="TONB_DEPENDENT_REC_3"/>
    <property type="match status" value="1"/>
</dbReference>
<dbReference type="NCBIfam" id="TIGR01785">
    <property type="entry name" value="TonB-hemin"/>
    <property type="match status" value="1"/>
</dbReference>
<name>A0A842HVZ2_9SPHN</name>
<keyword evidence="18" id="KW-1185">Reference proteome</keyword>
<keyword evidence="6 14" id="KW-0732">Signal</keyword>
<evidence type="ECO:0000256" key="14">
    <source>
        <dbReference type="SAM" id="SignalP"/>
    </source>
</evidence>
<comment type="similarity">
    <text evidence="2 11 12">Belongs to the TonB-dependent receptor family.</text>
</comment>
<evidence type="ECO:0000259" key="16">
    <source>
        <dbReference type="Pfam" id="PF07715"/>
    </source>
</evidence>
<keyword evidence="10 11" id="KW-0998">Cell outer membrane</keyword>
<evidence type="ECO:0000259" key="15">
    <source>
        <dbReference type="Pfam" id="PF00593"/>
    </source>
</evidence>
<evidence type="ECO:0000256" key="9">
    <source>
        <dbReference type="ARBA" id="ARBA00023170"/>
    </source>
</evidence>
<dbReference type="GO" id="GO:0009279">
    <property type="term" value="C:cell outer membrane"/>
    <property type="evidence" value="ECO:0007669"/>
    <property type="project" value="UniProtKB-SubCell"/>
</dbReference>
<dbReference type="GO" id="GO:0044718">
    <property type="term" value="P:siderophore transmembrane transport"/>
    <property type="evidence" value="ECO:0007669"/>
    <property type="project" value="TreeGrafter"/>
</dbReference>
<keyword evidence="4 11" id="KW-1134">Transmembrane beta strand</keyword>
<dbReference type="CDD" id="cd01347">
    <property type="entry name" value="ligand_gated_channel"/>
    <property type="match status" value="1"/>
</dbReference>
<dbReference type="GO" id="GO:0015232">
    <property type="term" value="F:heme transmembrane transporter activity"/>
    <property type="evidence" value="ECO:0007669"/>
    <property type="project" value="InterPro"/>
</dbReference>
<dbReference type="AlphaFoldDB" id="A0A842HVZ2"/>
<keyword evidence="3 11" id="KW-0813">Transport</keyword>
<dbReference type="InterPro" id="IPR012910">
    <property type="entry name" value="Plug_dom"/>
</dbReference>
<feature type="domain" description="TonB-dependent receptor plug" evidence="16">
    <location>
        <begin position="47"/>
        <end position="166"/>
    </location>
</feature>
<keyword evidence="9 17" id="KW-0675">Receptor</keyword>
<feature type="region of interest" description="Disordered" evidence="13">
    <location>
        <begin position="224"/>
        <end position="249"/>
    </location>
</feature>
<proteinExistence type="inferred from homology"/>
<evidence type="ECO:0000256" key="3">
    <source>
        <dbReference type="ARBA" id="ARBA00022448"/>
    </source>
</evidence>
<feature type="signal peptide" evidence="14">
    <location>
        <begin position="1"/>
        <end position="23"/>
    </location>
</feature>
<protein>
    <submittedName>
        <fullName evidence="17">TonB-dependent hemoglobin/transferrin/lactoferrin family receptor</fullName>
    </submittedName>
</protein>
<dbReference type="GO" id="GO:0015344">
    <property type="term" value="F:siderophore uptake transmembrane transporter activity"/>
    <property type="evidence" value="ECO:0007669"/>
    <property type="project" value="TreeGrafter"/>
</dbReference>
<sequence length="732" mass="78852">MKRSLFLSSAIAAAILPISAAHADDAAASAADRTITVTATRVPTLTSEVPATVTVIDAEQIADELATDVHDLVRFEPGVSVRRAPARFGAALGTTGRDGNSGFTVRGIGGNRVLIQVDGIRAPDGFTFGAQSAGRGDYADLGLVKSVEILRGPASALYGSDGLSGAVSFVTTDPEDMLAVTGNDLTGMLRGTYDSSSNEFSETAILAGRSGPWSALAAFTRRDGEELDNEGDVGGTGQTRTLPNPQDTRSNNFLGKIVFAPDANNRIRLTGEWLDTFIYSDVLSARATSAFTGATTDSLTARDTIERVRLSLDWRYQNEGGAIDYAQIALYWQDSDNRQTAFEERTPQDDRSRINSFDNRVWGASAEARSSFETGAFSHSIVFGGDISFTNQTGVRDGTVPPTGETFPTAAFPETDYMQGGLYVGDQIEFGPITLFPALRFDFYDLDPKADPLLPTFTGAGQSNSRLTPRIGVIGEIGGGVSLYGNYAQGFRAPEPGQMNQFFENLIFGYTSAPNPDLRPETSETFEGGIRFDDDIVSASLTAFFGRYDDFIAQVQVSGSFTPADPGVFQFVNLDEVEIEGVEGRVGLDFPSGFNFDAAFAYATGDVISQGARFPLETVDPLEVVLGAGWRDPDGRFGGRVIMTSVARESLEDSLGTACAPQCFRPGSFTTFDATAFYRFNENFTVRAGLFNITDEKYAYWRDVRGLSETAVDLDAYTQPGRNFRVSLTARF</sequence>
<dbReference type="PANTHER" id="PTHR30069">
    <property type="entry name" value="TONB-DEPENDENT OUTER MEMBRANE RECEPTOR"/>
    <property type="match status" value="1"/>
</dbReference>
<dbReference type="SUPFAM" id="SSF56935">
    <property type="entry name" value="Porins"/>
    <property type="match status" value="1"/>
</dbReference>
<reference evidence="17 18" key="1">
    <citation type="submission" date="2020-08" db="EMBL/GenBank/DDBJ databases">
        <title>Draft genome sequence of Parasphingopyxis sp. GrpM-11.</title>
        <authorList>
            <person name="Oh J."/>
            <person name="Roh D.-H."/>
        </authorList>
    </citation>
    <scope>NUCLEOTIDE SEQUENCE [LARGE SCALE GENOMIC DNA]</scope>
    <source>
        <strain evidence="17 18">GrpM-11</strain>
    </source>
</reference>
<dbReference type="InterPro" id="IPR000531">
    <property type="entry name" value="Beta-barrel_TonB"/>
</dbReference>
<keyword evidence="8 11" id="KW-0472">Membrane</keyword>
<evidence type="ECO:0000256" key="13">
    <source>
        <dbReference type="SAM" id="MobiDB-lite"/>
    </source>
</evidence>
<dbReference type="Pfam" id="PF07715">
    <property type="entry name" value="Plug"/>
    <property type="match status" value="1"/>
</dbReference>
<evidence type="ECO:0000313" key="17">
    <source>
        <dbReference type="EMBL" id="MBC2776531.1"/>
    </source>
</evidence>
<evidence type="ECO:0000313" key="18">
    <source>
        <dbReference type="Proteomes" id="UP000564378"/>
    </source>
</evidence>
<organism evidence="17 18">
    <name type="scientific">Parasphingopyxis marina</name>
    <dbReference type="NCBI Taxonomy" id="2761622"/>
    <lineage>
        <taxon>Bacteria</taxon>
        <taxon>Pseudomonadati</taxon>
        <taxon>Pseudomonadota</taxon>
        <taxon>Alphaproteobacteria</taxon>
        <taxon>Sphingomonadales</taxon>
        <taxon>Sphingomonadaceae</taxon>
        <taxon>Parasphingopyxis</taxon>
    </lineage>
</organism>
<evidence type="ECO:0000256" key="7">
    <source>
        <dbReference type="ARBA" id="ARBA00023077"/>
    </source>
</evidence>
<dbReference type="Pfam" id="PF00593">
    <property type="entry name" value="TonB_dep_Rec_b-barrel"/>
    <property type="match status" value="1"/>
</dbReference>
<dbReference type="InterPro" id="IPR010949">
    <property type="entry name" value="TonB_Hb/transfer/lactofer_rcpt"/>
</dbReference>
<evidence type="ECO:0000256" key="1">
    <source>
        <dbReference type="ARBA" id="ARBA00004571"/>
    </source>
</evidence>
<dbReference type="EMBL" id="JACJVJ010000001">
    <property type="protein sequence ID" value="MBC2776531.1"/>
    <property type="molecule type" value="Genomic_DNA"/>
</dbReference>
<evidence type="ECO:0000256" key="6">
    <source>
        <dbReference type="ARBA" id="ARBA00022729"/>
    </source>
</evidence>
<dbReference type="NCBIfam" id="TIGR01786">
    <property type="entry name" value="TonB-hemlactrns"/>
    <property type="match status" value="1"/>
</dbReference>
<dbReference type="InterPro" id="IPR037066">
    <property type="entry name" value="Plug_dom_sf"/>
</dbReference>
<dbReference type="PANTHER" id="PTHR30069:SF29">
    <property type="entry name" value="HEMOGLOBIN AND HEMOGLOBIN-HAPTOGLOBIN-BINDING PROTEIN 1-RELATED"/>
    <property type="match status" value="1"/>
</dbReference>
<evidence type="ECO:0000256" key="4">
    <source>
        <dbReference type="ARBA" id="ARBA00022452"/>
    </source>
</evidence>
<feature type="compositionally biased region" description="Polar residues" evidence="13">
    <location>
        <begin position="238"/>
        <end position="249"/>
    </location>
</feature>
<comment type="caution">
    <text evidence="17">The sequence shown here is derived from an EMBL/GenBank/DDBJ whole genome shotgun (WGS) entry which is preliminary data.</text>
</comment>
<dbReference type="Proteomes" id="UP000564378">
    <property type="component" value="Unassembled WGS sequence"/>
</dbReference>
<evidence type="ECO:0000256" key="2">
    <source>
        <dbReference type="ARBA" id="ARBA00009810"/>
    </source>
</evidence>
<comment type="subcellular location">
    <subcellularLocation>
        <location evidence="1 11">Cell outer membrane</location>
        <topology evidence="1 11">Multi-pass membrane protein</topology>
    </subcellularLocation>
</comment>
<dbReference type="InterPro" id="IPR036942">
    <property type="entry name" value="Beta-barrel_TonB_sf"/>
</dbReference>
<gene>
    <name evidence="17" type="ORF">H6P80_02735</name>
</gene>
<accession>A0A842HVZ2</accession>
<dbReference type="Gene3D" id="2.40.170.20">
    <property type="entry name" value="TonB-dependent receptor, beta-barrel domain"/>
    <property type="match status" value="1"/>
</dbReference>
<keyword evidence="7 12" id="KW-0798">TonB box</keyword>
<dbReference type="InterPro" id="IPR039426">
    <property type="entry name" value="TonB-dep_rcpt-like"/>
</dbReference>
<keyword evidence="5 11" id="KW-0812">Transmembrane</keyword>
<dbReference type="RefSeq" id="WP_185799803.1">
    <property type="nucleotide sequence ID" value="NZ_JACJVJ010000001.1"/>
</dbReference>
<feature type="chain" id="PRO_5032612894" evidence="14">
    <location>
        <begin position="24"/>
        <end position="732"/>
    </location>
</feature>
<evidence type="ECO:0000256" key="12">
    <source>
        <dbReference type="RuleBase" id="RU003357"/>
    </source>
</evidence>
<evidence type="ECO:0000256" key="11">
    <source>
        <dbReference type="PROSITE-ProRule" id="PRU01360"/>
    </source>
</evidence>